<feature type="domain" description="DUF4283" evidence="1">
    <location>
        <begin position="33"/>
        <end position="117"/>
    </location>
</feature>
<dbReference type="PANTHER" id="PTHR31286:SF167">
    <property type="entry name" value="OS09G0268800 PROTEIN"/>
    <property type="match status" value="1"/>
</dbReference>
<evidence type="ECO:0000259" key="1">
    <source>
        <dbReference type="Pfam" id="PF14111"/>
    </source>
</evidence>
<dbReference type="AlphaFoldDB" id="A0AAP0RKU9"/>
<name>A0AAP0RKU9_LIQFO</name>
<keyword evidence="3" id="KW-1185">Reference proteome</keyword>
<gene>
    <name evidence="2" type="ORF">L1049_013219</name>
</gene>
<dbReference type="InterPro" id="IPR040256">
    <property type="entry name" value="At4g02000-like"/>
</dbReference>
<evidence type="ECO:0000313" key="2">
    <source>
        <dbReference type="EMBL" id="KAK9279540.1"/>
    </source>
</evidence>
<dbReference type="Proteomes" id="UP001415857">
    <property type="component" value="Unassembled WGS sequence"/>
</dbReference>
<dbReference type="PANTHER" id="PTHR31286">
    <property type="entry name" value="GLYCINE-RICH CELL WALL STRUCTURAL PROTEIN 1.8-LIKE"/>
    <property type="match status" value="1"/>
</dbReference>
<reference evidence="2 3" key="1">
    <citation type="journal article" date="2024" name="Plant J.">
        <title>Genome sequences and population genomics reveal climatic adaptation and genomic divergence between two closely related sweetgum species.</title>
        <authorList>
            <person name="Xu W.Q."/>
            <person name="Ren C.Q."/>
            <person name="Zhang X.Y."/>
            <person name="Comes H.P."/>
            <person name="Liu X.H."/>
            <person name="Li Y.G."/>
            <person name="Kettle C.J."/>
            <person name="Jalonen R."/>
            <person name="Gaisberger H."/>
            <person name="Ma Y.Z."/>
            <person name="Qiu Y.X."/>
        </authorList>
    </citation>
    <scope>NUCLEOTIDE SEQUENCE [LARGE SCALE GENOMIC DNA]</scope>
    <source>
        <strain evidence="2">Hangzhou</strain>
    </source>
</reference>
<dbReference type="InterPro" id="IPR025558">
    <property type="entry name" value="DUF4283"/>
</dbReference>
<accession>A0AAP0RKU9</accession>
<dbReference type="EMBL" id="JBBPBK010000008">
    <property type="protein sequence ID" value="KAK9279540.1"/>
    <property type="molecule type" value="Genomic_DNA"/>
</dbReference>
<evidence type="ECO:0000313" key="3">
    <source>
        <dbReference type="Proteomes" id="UP001415857"/>
    </source>
</evidence>
<proteinExistence type="predicted"/>
<dbReference type="Pfam" id="PF14111">
    <property type="entry name" value="DUF4283"/>
    <property type="match status" value="1"/>
</dbReference>
<sequence length="143" mass="16331">MDDSLASMWKNFVLTEEEKVNVEVTGSMQGTSTERAKFYLVGKLLTDRLYNAEALKSTLKMIWKLVKGLTLVDLGKNLFLFQFYYPLDRRRVLDTGPWSFDKSLVLLKEVEGDVQPSELVIDKATFWVQVDNLPLGCMTKDVG</sequence>
<organism evidence="2 3">
    <name type="scientific">Liquidambar formosana</name>
    <name type="common">Formosan gum</name>
    <dbReference type="NCBI Taxonomy" id="63359"/>
    <lineage>
        <taxon>Eukaryota</taxon>
        <taxon>Viridiplantae</taxon>
        <taxon>Streptophyta</taxon>
        <taxon>Embryophyta</taxon>
        <taxon>Tracheophyta</taxon>
        <taxon>Spermatophyta</taxon>
        <taxon>Magnoliopsida</taxon>
        <taxon>eudicotyledons</taxon>
        <taxon>Gunneridae</taxon>
        <taxon>Pentapetalae</taxon>
        <taxon>Saxifragales</taxon>
        <taxon>Altingiaceae</taxon>
        <taxon>Liquidambar</taxon>
    </lineage>
</organism>
<comment type="caution">
    <text evidence="2">The sequence shown here is derived from an EMBL/GenBank/DDBJ whole genome shotgun (WGS) entry which is preliminary data.</text>
</comment>
<protein>
    <recommendedName>
        <fullName evidence="1">DUF4283 domain-containing protein</fullName>
    </recommendedName>
</protein>